<comment type="similarity">
    <text evidence="1">Belongs to the PdxA family. PdxA2 subfamily.</text>
</comment>
<evidence type="ECO:0000256" key="3">
    <source>
        <dbReference type="ARBA" id="ARBA00023002"/>
    </source>
</evidence>
<dbReference type="PANTHER" id="PTHR30004:SF6">
    <property type="entry name" value="D-THREONATE 4-PHOSPHATE DEHYDROGENASE"/>
    <property type="match status" value="1"/>
</dbReference>
<evidence type="ECO:0000256" key="1">
    <source>
        <dbReference type="ARBA" id="ARBA00009464"/>
    </source>
</evidence>
<dbReference type="AlphaFoldDB" id="A0A7K3M3D5"/>
<keyword evidence="3 5" id="KW-0560">Oxidoreductase</keyword>
<dbReference type="Pfam" id="PF04166">
    <property type="entry name" value="PdxA"/>
    <property type="match status" value="1"/>
</dbReference>
<dbReference type="SUPFAM" id="SSF53659">
    <property type="entry name" value="Isocitrate/Isopropylmalate dehydrogenase-like"/>
    <property type="match status" value="1"/>
</dbReference>
<evidence type="ECO:0000313" key="5">
    <source>
        <dbReference type="EMBL" id="NDL57833.1"/>
    </source>
</evidence>
<dbReference type="Proteomes" id="UP000460435">
    <property type="component" value="Unassembled WGS sequence"/>
</dbReference>
<dbReference type="GO" id="GO:0051287">
    <property type="term" value="F:NAD binding"/>
    <property type="evidence" value="ECO:0007669"/>
    <property type="project" value="InterPro"/>
</dbReference>
<dbReference type="Gene3D" id="3.40.718.10">
    <property type="entry name" value="Isopropylmalate Dehydrogenase"/>
    <property type="match status" value="1"/>
</dbReference>
<reference evidence="5 6" key="1">
    <citation type="submission" date="2019-11" db="EMBL/GenBank/DDBJ databases">
        <authorList>
            <person name="Li X.-J."/>
            <person name="Feng X.-M."/>
        </authorList>
    </citation>
    <scope>NUCLEOTIDE SEQUENCE [LARGE SCALE GENOMIC DNA]</scope>
    <source>
        <strain evidence="5 6">XMNu-373</strain>
    </source>
</reference>
<evidence type="ECO:0000256" key="2">
    <source>
        <dbReference type="ARBA" id="ARBA00022723"/>
    </source>
</evidence>
<dbReference type="EC" id="1.1.1.262" evidence="5"/>
<dbReference type="NCBIfam" id="TIGR00557">
    <property type="entry name" value="pdxA"/>
    <property type="match status" value="1"/>
</dbReference>
<gene>
    <name evidence="5" type="primary">pdxA</name>
    <name evidence="5" type="ORF">F7O44_12175</name>
</gene>
<protein>
    <submittedName>
        <fullName evidence="5">4-hydroxythreonine-4-phosphate dehydrogenase PdxA</fullName>
        <ecNumber evidence="5">1.1.1.262</ecNumber>
    </submittedName>
</protein>
<name>A0A7K3M3D5_9ACTN</name>
<keyword evidence="4" id="KW-0520">NAD</keyword>
<dbReference type="EMBL" id="WLZY01000003">
    <property type="protein sequence ID" value="NDL57833.1"/>
    <property type="molecule type" value="Genomic_DNA"/>
</dbReference>
<dbReference type="GO" id="GO:0050570">
    <property type="term" value="F:4-hydroxythreonine-4-phosphate dehydrogenase activity"/>
    <property type="evidence" value="ECO:0007669"/>
    <property type="project" value="UniProtKB-EC"/>
</dbReference>
<proteinExistence type="inferred from homology"/>
<comment type="caution">
    <text evidence="5">The sequence shown here is derived from an EMBL/GenBank/DDBJ whole genome shotgun (WGS) entry which is preliminary data.</text>
</comment>
<keyword evidence="6" id="KW-1185">Reference proteome</keyword>
<dbReference type="PANTHER" id="PTHR30004">
    <property type="entry name" value="4-HYDROXYTHREONINE-4-PHOSPHATE DEHYDROGENASE"/>
    <property type="match status" value="1"/>
</dbReference>
<evidence type="ECO:0000256" key="4">
    <source>
        <dbReference type="ARBA" id="ARBA00023027"/>
    </source>
</evidence>
<sequence length="346" mass="36111">MSRPVLAVTLGDPVGIGPEITARTLAEVAGQDGHHGVAVGDAEALRRGVRASGLDVDVRQVSDFTIAPAGPGTIDVLDIDVLGSDVPDWGVVDGRAGRAAVVAIEVATRAAMAGEVAGIVTGPIHKEAIWAAGSKHLGHTEMLGELTGVTRQNTMFVVRNTAVDGHHLRIFFTTRHVSLRKALDQITKDTVTHAIKEAATALHVFGVDEPRLAVAALNPHGGENGAFGDEEIVHIAPACDRARAEGLAVSGPVPADSVFHQGLAGRFDGVLSHFHDQGHIAAKTYDFDGTISVTVGLPILRTSVDHGTAFDIAGTGQADHHTMLSAYLAAVDYSPYVPRIRSTYGG</sequence>
<dbReference type="InterPro" id="IPR005255">
    <property type="entry name" value="PdxA_fam"/>
</dbReference>
<evidence type="ECO:0000313" key="6">
    <source>
        <dbReference type="Proteomes" id="UP000460435"/>
    </source>
</evidence>
<organism evidence="5 6">
    <name type="scientific">Phytoactinopolyspora mesophila</name>
    <dbReference type="NCBI Taxonomy" id="2650750"/>
    <lineage>
        <taxon>Bacteria</taxon>
        <taxon>Bacillati</taxon>
        <taxon>Actinomycetota</taxon>
        <taxon>Actinomycetes</taxon>
        <taxon>Jiangellales</taxon>
        <taxon>Jiangellaceae</taxon>
        <taxon>Phytoactinopolyspora</taxon>
    </lineage>
</organism>
<dbReference type="GO" id="GO:0046872">
    <property type="term" value="F:metal ion binding"/>
    <property type="evidence" value="ECO:0007669"/>
    <property type="project" value="UniProtKB-KW"/>
</dbReference>
<dbReference type="RefSeq" id="WP_162450482.1">
    <property type="nucleotide sequence ID" value="NZ_WLZY01000003.1"/>
</dbReference>
<accession>A0A7K3M3D5</accession>
<keyword evidence="2" id="KW-0479">Metal-binding</keyword>